<proteinExistence type="predicted"/>
<feature type="domain" description="Fe2OG dioxygenase" evidence="3">
    <location>
        <begin position="193"/>
        <end position="301"/>
    </location>
</feature>
<protein>
    <recommendedName>
        <fullName evidence="3">Fe2OG dioxygenase domain-containing protein</fullName>
    </recommendedName>
</protein>
<reference evidence="4 5" key="1">
    <citation type="submission" date="2017-03" db="EMBL/GenBank/DDBJ databases">
        <title>Genomes of endolithic fungi from Antarctica.</title>
        <authorList>
            <person name="Coleine C."/>
            <person name="Masonjones S."/>
            <person name="Stajich J.E."/>
        </authorList>
    </citation>
    <scope>NUCLEOTIDE SEQUENCE [LARGE SCALE GENOMIC DNA]</scope>
    <source>
        <strain evidence="4 5">CCFEE 5311</strain>
    </source>
</reference>
<dbReference type="Pfam" id="PF13532">
    <property type="entry name" value="2OG-FeII_Oxy_2"/>
    <property type="match status" value="1"/>
</dbReference>
<dbReference type="GO" id="GO:0006307">
    <property type="term" value="P:DNA alkylation repair"/>
    <property type="evidence" value="ECO:0007669"/>
    <property type="project" value="TreeGrafter"/>
</dbReference>
<accession>A0A4V5N912</accession>
<feature type="binding site" evidence="1">
    <location>
        <position position="298"/>
    </location>
    <ligand>
        <name>2-oxoglutarate</name>
        <dbReference type="ChEBI" id="CHEBI:16810"/>
    </ligand>
</feature>
<sequence>MSKRPCTLDAFFAPPPAKKQHIDPSPSEDGKPTTNPPLALPEAEQQPQSTHPTYPFPIPHLPHSLTSPLPSTPTTSPIVMNTHPDLDILYYKPYLPLTTAKTLFHHLRHSLPFYRVKYSIKRGALDTSVTTPRFTTVFGLDSSAIFCPQSGRLLDARTPGKTLAPGSYRCRPRPIPSCLASLLAHTERTTGANFNFALVNYYADGNDSIAFHSDSESFLGPNPTIASFTLGSPRDFLLKHKPTPSNHPSETKAMKLPLASGDLLLMQGRTQSHWLHSIPKRKGGVGADGAGRINITFRRALTRAGTENYYRYNVGDGGGGGEEAYKWDDARRAMVPWKRSGGREVEALRDGVEHCGVVPDAGRATGVELRV</sequence>
<dbReference type="PROSITE" id="PS51471">
    <property type="entry name" value="FE2OG_OXY"/>
    <property type="match status" value="1"/>
</dbReference>
<dbReference type="PANTHER" id="PTHR31573">
    <property type="entry name" value="ALPHA-KETOGLUTARATE-DEPENDENT DIOXYGENASE ALKB HOMOLOG 2"/>
    <property type="match status" value="1"/>
</dbReference>
<dbReference type="InterPro" id="IPR027450">
    <property type="entry name" value="AlkB-like"/>
</dbReference>
<feature type="binding site" evidence="1">
    <location>
        <position position="296"/>
    </location>
    <ligand>
        <name>2-oxoglutarate</name>
        <dbReference type="ChEBI" id="CHEBI:16810"/>
    </ligand>
</feature>
<name>A0A4V5N912_9PEZI</name>
<dbReference type="InterPro" id="IPR037151">
    <property type="entry name" value="AlkB-like_sf"/>
</dbReference>
<dbReference type="GO" id="GO:0008198">
    <property type="term" value="F:ferrous iron binding"/>
    <property type="evidence" value="ECO:0007669"/>
    <property type="project" value="TreeGrafter"/>
</dbReference>
<feature type="region of interest" description="Disordered" evidence="2">
    <location>
        <begin position="1"/>
        <end position="76"/>
    </location>
</feature>
<dbReference type="Proteomes" id="UP000310066">
    <property type="component" value="Unassembled WGS sequence"/>
</dbReference>
<dbReference type="InterPro" id="IPR005123">
    <property type="entry name" value="Oxoglu/Fe-dep_dioxygenase_dom"/>
</dbReference>
<evidence type="ECO:0000313" key="4">
    <source>
        <dbReference type="EMBL" id="TKA44749.1"/>
    </source>
</evidence>
<dbReference type="EMBL" id="NAJP01000014">
    <property type="protein sequence ID" value="TKA44749.1"/>
    <property type="molecule type" value="Genomic_DNA"/>
</dbReference>
<evidence type="ECO:0000259" key="3">
    <source>
        <dbReference type="PROSITE" id="PS51471"/>
    </source>
</evidence>
<dbReference type="OrthoDB" id="545910at2759"/>
<dbReference type="InterPro" id="IPR032852">
    <property type="entry name" value="ALKBH2"/>
</dbReference>
<dbReference type="GO" id="GO:0051747">
    <property type="term" value="F:cytosine C-5 DNA demethylase activity"/>
    <property type="evidence" value="ECO:0007669"/>
    <property type="project" value="TreeGrafter"/>
</dbReference>
<dbReference type="PANTHER" id="PTHR31573:SF1">
    <property type="entry name" value="DNA OXIDATIVE DEMETHYLASE ALKBH2"/>
    <property type="match status" value="1"/>
</dbReference>
<feature type="binding site" evidence="1">
    <location>
        <position position="200"/>
    </location>
    <ligand>
        <name>2-oxoglutarate</name>
        <dbReference type="ChEBI" id="CHEBI:16810"/>
    </ligand>
</feature>
<feature type="binding site" evidence="1">
    <location>
        <position position="292"/>
    </location>
    <ligand>
        <name>2-oxoglutarate</name>
        <dbReference type="ChEBI" id="CHEBI:16810"/>
    </ligand>
</feature>
<gene>
    <name evidence="4" type="ORF">B0A54_04700</name>
</gene>
<organism evidence="4 5">
    <name type="scientific">Friedmanniomyces endolithicus</name>
    <dbReference type="NCBI Taxonomy" id="329885"/>
    <lineage>
        <taxon>Eukaryota</taxon>
        <taxon>Fungi</taxon>
        <taxon>Dikarya</taxon>
        <taxon>Ascomycota</taxon>
        <taxon>Pezizomycotina</taxon>
        <taxon>Dothideomycetes</taxon>
        <taxon>Dothideomycetidae</taxon>
        <taxon>Mycosphaerellales</taxon>
        <taxon>Teratosphaeriaceae</taxon>
        <taxon>Friedmanniomyces</taxon>
    </lineage>
</organism>
<feature type="binding site" evidence="1">
    <location>
        <position position="212"/>
    </location>
    <ligand>
        <name>2-oxoglutarate</name>
        <dbReference type="ChEBI" id="CHEBI:16810"/>
    </ligand>
</feature>
<evidence type="ECO:0000313" key="5">
    <source>
        <dbReference type="Proteomes" id="UP000310066"/>
    </source>
</evidence>
<comment type="caution">
    <text evidence="4">The sequence shown here is derived from an EMBL/GenBank/DDBJ whole genome shotgun (WGS) entry which is preliminary data.</text>
</comment>
<dbReference type="Gene3D" id="2.60.120.590">
    <property type="entry name" value="Alpha-ketoglutarate-dependent dioxygenase AlkB-like"/>
    <property type="match status" value="1"/>
</dbReference>
<dbReference type="SUPFAM" id="SSF51197">
    <property type="entry name" value="Clavaminate synthase-like"/>
    <property type="match status" value="1"/>
</dbReference>
<dbReference type="GO" id="GO:0035516">
    <property type="term" value="F:broad specificity oxidative DNA demethylase activity"/>
    <property type="evidence" value="ECO:0007669"/>
    <property type="project" value="TreeGrafter"/>
</dbReference>
<evidence type="ECO:0000256" key="1">
    <source>
        <dbReference type="PIRSR" id="PIRSR632852-1"/>
    </source>
</evidence>
<feature type="compositionally biased region" description="Low complexity" evidence="2">
    <location>
        <begin position="61"/>
        <end position="76"/>
    </location>
</feature>
<evidence type="ECO:0000256" key="2">
    <source>
        <dbReference type="SAM" id="MobiDB-lite"/>
    </source>
</evidence>
<feature type="binding site" evidence="1">
    <location>
        <position position="202"/>
    </location>
    <ligand>
        <name>2-oxoglutarate</name>
        <dbReference type="ChEBI" id="CHEBI:16810"/>
    </ligand>
</feature>
<feature type="binding site" evidence="1">
    <location>
        <position position="276"/>
    </location>
    <ligand>
        <name>2-oxoglutarate</name>
        <dbReference type="ChEBI" id="CHEBI:16810"/>
    </ligand>
</feature>
<dbReference type="STRING" id="329885.A0A4V5N912"/>
<dbReference type="AlphaFoldDB" id="A0A4V5N912"/>